<keyword evidence="2" id="KW-1185">Reference proteome</keyword>
<comment type="caution">
    <text evidence="1">The sequence shown here is derived from an EMBL/GenBank/DDBJ whole genome shotgun (WGS) entry which is preliminary data.</text>
</comment>
<sequence>MGIVLGGTALQGSCLQGFVFPPKKHPGSVGLRRQARSVDRVVRGGDTNLCPGKYNRNCRASKPQVDDSSFFFSLQTIDPHSLRKDPFTEPICHHSYNRKGSNAEVERERKKCLASKISKYFEMTWDRNDIPPQSPLFLARTQPRRSRRFPCKTLAPGDDLCGLHVAHQATRLKL</sequence>
<evidence type="ECO:0000313" key="1">
    <source>
        <dbReference type="EMBL" id="KAL1875734.1"/>
    </source>
</evidence>
<evidence type="ECO:0000313" key="2">
    <source>
        <dbReference type="Proteomes" id="UP001586593"/>
    </source>
</evidence>
<proteinExistence type="predicted"/>
<reference evidence="1 2" key="1">
    <citation type="journal article" date="2024" name="Commun. Biol.">
        <title>Comparative genomic analysis of thermophilic fungi reveals convergent evolutionary adaptations and gene losses.</title>
        <authorList>
            <person name="Steindorff A.S."/>
            <person name="Aguilar-Pontes M.V."/>
            <person name="Robinson A.J."/>
            <person name="Andreopoulos B."/>
            <person name="LaButti K."/>
            <person name="Kuo A."/>
            <person name="Mondo S."/>
            <person name="Riley R."/>
            <person name="Otillar R."/>
            <person name="Haridas S."/>
            <person name="Lipzen A."/>
            <person name="Grimwood J."/>
            <person name="Schmutz J."/>
            <person name="Clum A."/>
            <person name="Reid I.D."/>
            <person name="Moisan M.C."/>
            <person name="Butler G."/>
            <person name="Nguyen T.T.M."/>
            <person name="Dewar K."/>
            <person name="Conant G."/>
            <person name="Drula E."/>
            <person name="Henrissat B."/>
            <person name="Hansel C."/>
            <person name="Singer S."/>
            <person name="Hutchinson M.I."/>
            <person name="de Vries R.P."/>
            <person name="Natvig D.O."/>
            <person name="Powell A.J."/>
            <person name="Tsang A."/>
            <person name="Grigoriev I.V."/>
        </authorList>
    </citation>
    <scope>NUCLEOTIDE SEQUENCE [LARGE SCALE GENOMIC DNA]</scope>
    <source>
        <strain evidence="1 2">ATCC 24622</strain>
    </source>
</reference>
<protein>
    <submittedName>
        <fullName evidence="1">Uncharacterized protein</fullName>
    </submittedName>
</protein>
<name>A0ABR3XJE5_9PEZI</name>
<gene>
    <name evidence="1" type="ORF">VTK73DRAFT_9855</name>
</gene>
<accession>A0ABR3XJE5</accession>
<dbReference type="EMBL" id="JAZHXJ010000087">
    <property type="protein sequence ID" value="KAL1875734.1"/>
    <property type="molecule type" value="Genomic_DNA"/>
</dbReference>
<dbReference type="Proteomes" id="UP001586593">
    <property type="component" value="Unassembled WGS sequence"/>
</dbReference>
<organism evidence="1 2">
    <name type="scientific">Phialemonium thermophilum</name>
    <dbReference type="NCBI Taxonomy" id="223376"/>
    <lineage>
        <taxon>Eukaryota</taxon>
        <taxon>Fungi</taxon>
        <taxon>Dikarya</taxon>
        <taxon>Ascomycota</taxon>
        <taxon>Pezizomycotina</taxon>
        <taxon>Sordariomycetes</taxon>
        <taxon>Sordariomycetidae</taxon>
        <taxon>Cephalothecales</taxon>
        <taxon>Cephalothecaceae</taxon>
        <taxon>Phialemonium</taxon>
    </lineage>
</organism>